<dbReference type="HOGENOM" id="CLU_058421_11_1_6"/>
<gene>
    <name evidence="6" type="ORF">OOA_18999</name>
</gene>
<sequence>MPKVIAKILESHVLWFIARILILIVFVSSGLTKVFNYESSLAEMRAAGLHPDWFFNIASAFVLIAGSLLVFLNRLLWLGAGALAVFLFLTIVVVHTFWSYTGLEAKIAMFWAIEHLSVIGGLIAVAISGHFRDLHFTAKKQKS</sequence>
<evidence type="ECO:0000256" key="3">
    <source>
        <dbReference type="ARBA" id="ARBA00022989"/>
    </source>
</evidence>
<reference evidence="6 7" key="1">
    <citation type="journal article" date="2012" name="BMC Genomics">
        <title>Comparative genomics of bacteria in the genus Providencia isolated from wild Drosophila melanogaster.</title>
        <authorList>
            <person name="Galac M.R."/>
            <person name="Lazzaro B.P."/>
        </authorList>
    </citation>
    <scope>NUCLEOTIDE SEQUENCE [LARGE SCALE GENOMIC DNA]</scope>
    <source>
        <strain evidence="6 7">DSM 19968</strain>
    </source>
</reference>
<feature type="transmembrane region" description="Helical" evidence="5">
    <location>
        <begin position="53"/>
        <end position="72"/>
    </location>
</feature>
<proteinExistence type="predicted"/>
<comment type="subcellular location">
    <subcellularLocation>
        <location evidence="1">Membrane</location>
        <topology evidence="1">Multi-pass membrane protein</topology>
    </subcellularLocation>
</comment>
<dbReference type="eggNOG" id="COG2259">
    <property type="taxonomic scope" value="Bacteria"/>
</dbReference>
<comment type="caution">
    <text evidence="6">The sequence shown here is derived from an EMBL/GenBank/DDBJ whole genome shotgun (WGS) entry which is preliminary data.</text>
</comment>
<name>K8VZL6_9GAMM</name>
<dbReference type="RefSeq" id="WP_008913764.1">
    <property type="nucleotide sequence ID" value="NZ_KB233227.1"/>
</dbReference>
<organism evidence="6 7">
    <name type="scientific">Providencia burhodogranariea DSM 19968</name>
    <dbReference type="NCBI Taxonomy" id="1141662"/>
    <lineage>
        <taxon>Bacteria</taxon>
        <taxon>Pseudomonadati</taxon>
        <taxon>Pseudomonadota</taxon>
        <taxon>Gammaproteobacteria</taxon>
        <taxon>Enterobacterales</taxon>
        <taxon>Morganellaceae</taxon>
        <taxon>Providencia</taxon>
    </lineage>
</organism>
<dbReference type="OrthoDB" id="6522672at2"/>
<accession>K8VZL6</accession>
<keyword evidence="3 5" id="KW-1133">Transmembrane helix</keyword>
<dbReference type="AlphaFoldDB" id="K8VZL6"/>
<dbReference type="STRING" id="1141662.OOA_18999"/>
<keyword evidence="2 5" id="KW-0812">Transmembrane</keyword>
<evidence type="ECO:0000313" key="7">
    <source>
        <dbReference type="Proteomes" id="UP000009336"/>
    </source>
</evidence>
<evidence type="ECO:0000256" key="5">
    <source>
        <dbReference type="SAM" id="Phobius"/>
    </source>
</evidence>
<dbReference type="Pfam" id="PF07681">
    <property type="entry name" value="DoxX"/>
    <property type="match status" value="1"/>
</dbReference>
<feature type="transmembrane region" description="Helical" evidence="5">
    <location>
        <begin position="110"/>
        <end position="131"/>
    </location>
</feature>
<dbReference type="InterPro" id="IPR032808">
    <property type="entry name" value="DoxX"/>
</dbReference>
<dbReference type="EMBL" id="AKKL01000054">
    <property type="protein sequence ID" value="EKT52991.1"/>
    <property type="molecule type" value="Genomic_DNA"/>
</dbReference>
<evidence type="ECO:0000313" key="6">
    <source>
        <dbReference type="EMBL" id="EKT52991.1"/>
    </source>
</evidence>
<evidence type="ECO:0000256" key="1">
    <source>
        <dbReference type="ARBA" id="ARBA00004141"/>
    </source>
</evidence>
<dbReference type="GO" id="GO:0016020">
    <property type="term" value="C:membrane"/>
    <property type="evidence" value="ECO:0007669"/>
    <property type="project" value="UniProtKB-SubCell"/>
</dbReference>
<feature type="transmembrane region" description="Helical" evidence="5">
    <location>
        <begin position="77"/>
        <end position="98"/>
    </location>
</feature>
<evidence type="ECO:0000256" key="4">
    <source>
        <dbReference type="ARBA" id="ARBA00023136"/>
    </source>
</evidence>
<evidence type="ECO:0008006" key="8">
    <source>
        <dbReference type="Google" id="ProtNLM"/>
    </source>
</evidence>
<keyword evidence="7" id="KW-1185">Reference proteome</keyword>
<dbReference type="PATRIC" id="fig|1141662.3.peg.3859"/>
<feature type="transmembrane region" description="Helical" evidence="5">
    <location>
        <begin position="12"/>
        <end position="33"/>
    </location>
</feature>
<evidence type="ECO:0000256" key="2">
    <source>
        <dbReference type="ARBA" id="ARBA00022692"/>
    </source>
</evidence>
<keyword evidence="4 5" id="KW-0472">Membrane</keyword>
<protein>
    <recommendedName>
        <fullName evidence="8">DoxX family protein</fullName>
    </recommendedName>
</protein>
<dbReference type="Proteomes" id="UP000009336">
    <property type="component" value="Unassembled WGS sequence"/>
</dbReference>